<reference evidence="1" key="1">
    <citation type="journal article" date="2020" name="ISME J.">
        <title>Gammaproteobacteria mediating utilization of methyl-, sulfur- and petroleum organic compounds in deep ocean hydrothermal plumes.</title>
        <authorList>
            <person name="Zhou Z."/>
            <person name="Liu Y."/>
            <person name="Pan J."/>
            <person name="Cron B.R."/>
            <person name="Toner B.M."/>
            <person name="Anantharaman K."/>
            <person name="Breier J.A."/>
            <person name="Dick G.J."/>
            <person name="Li M."/>
        </authorList>
    </citation>
    <scope>NUCLEOTIDE SEQUENCE</scope>
    <source>
        <strain evidence="1">SZUA-1453</strain>
    </source>
</reference>
<organism evidence="1 2">
    <name type="scientific">Methanothermococcus okinawensis</name>
    <dbReference type="NCBI Taxonomy" id="155863"/>
    <lineage>
        <taxon>Archaea</taxon>
        <taxon>Methanobacteriati</taxon>
        <taxon>Methanobacteriota</taxon>
        <taxon>Methanomada group</taxon>
        <taxon>Methanococci</taxon>
        <taxon>Methanococcales</taxon>
        <taxon>Methanococcaceae</taxon>
        <taxon>Methanothermococcus</taxon>
    </lineage>
</organism>
<dbReference type="PANTHER" id="PTHR42658:SF1">
    <property type="entry name" value="HYDROLASE TATD"/>
    <property type="match status" value="1"/>
</dbReference>
<evidence type="ECO:0000313" key="1">
    <source>
        <dbReference type="EMBL" id="HIP84656.1"/>
    </source>
</evidence>
<evidence type="ECO:0000313" key="2">
    <source>
        <dbReference type="Proteomes" id="UP000643554"/>
    </source>
</evidence>
<dbReference type="InterPro" id="IPR012022">
    <property type="entry name" value="UCP005295"/>
</dbReference>
<sequence length="64" mass="7420">ISPEEAVEIIERYNKRFILSSDLGSLKSDIYALPRTKLTMRRRGIESKKIVEVTCKNAGDFYRL</sequence>
<feature type="non-terminal residue" evidence="1">
    <location>
        <position position="1"/>
    </location>
</feature>
<dbReference type="EMBL" id="DQUI01000068">
    <property type="protein sequence ID" value="HIP84656.1"/>
    <property type="molecule type" value="Genomic_DNA"/>
</dbReference>
<proteinExistence type="predicted"/>
<dbReference type="AlphaFoldDB" id="A0A832ZC07"/>
<name>A0A832ZC07_9EURY</name>
<comment type="caution">
    <text evidence="1">The sequence shown here is derived from an EMBL/GenBank/DDBJ whole genome shotgun (WGS) entry which is preliminary data.</text>
</comment>
<gene>
    <name evidence="1" type="ORF">EYH15_04130</name>
</gene>
<protein>
    <submittedName>
        <fullName evidence="1">Deoxyribonuclease</fullName>
    </submittedName>
</protein>
<dbReference type="Proteomes" id="UP000643554">
    <property type="component" value="Unassembled WGS sequence"/>
</dbReference>
<accession>A0A832ZC07</accession>
<dbReference type="PANTHER" id="PTHR42658">
    <property type="entry name" value="HYDROLASE TATD"/>
    <property type="match status" value="1"/>
</dbReference>